<comment type="caution">
    <text evidence="3">The sequence shown here is derived from an EMBL/GenBank/DDBJ whole genome shotgun (WGS) entry which is preliminary data.</text>
</comment>
<evidence type="ECO:0000313" key="3">
    <source>
        <dbReference type="EMBL" id="KAE8256277.1"/>
    </source>
</evidence>
<dbReference type="Proteomes" id="UP000077671">
    <property type="component" value="Unassembled WGS sequence"/>
</dbReference>
<gene>
    <name evidence="3" type="ORF">A4X03_0g5439</name>
    <name evidence="2" type="ORF">JKIAZH3_G4846</name>
</gene>
<proteinExistence type="predicted"/>
<protein>
    <submittedName>
        <fullName evidence="3">Uncharacterized protein</fullName>
    </submittedName>
</protein>
<reference evidence="2" key="3">
    <citation type="submission" date="2020-10" db="EMBL/GenBank/DDBJ databases">
        <authorList>
            <person name="Sedaghatjoo S."/>
        </authorList>
    </citation>
    <scope>NUCLEOTIDE SEQUENCE</scope>
    <source>
        <strain evidence="2">AZH3</strain>
    </source>
</reference>
<reference evidence="3" key="1">
    <citation type="submission" date="2016-04" db="EMBL/GenBank/DDBJ databases">
        <authorList>
            <person name="Nguyen H.D."/>
            <person name="Kesanakurti P."/>
            <person name="Cullis J."/>
            <person name="Levesque C.A."/>
            <person name="Hambleton S."/>
        </authorList>
    </citation>
    <scope>NUCLEOTIDE SEQUENCE</scope>
    <source>
        <strain evidence="3">DAOMC 238032</strain>
    </source>
</reference>
<accession>A0A177V862</accession>
<evidence type="ECO:0000256" key="1">
    <source>
        <dbReference type="SAM" id="MobiDB-lite"/>
    </source>
</evidence>
<feature type="region of interest" description="Disordered" evidence="1">
    <location>
        <begin position="1"/>
        <end position="42"/>
    </location>
</feature>
<sequence length="191" mass="20974">MTTPQDTAPVPGPPPAYGQNEVDDSASTLAPSPRASPEPEHPSYKWKMFAEATRDLIKEAGFVLSCARNLKLDVSIAGILKAHGLIIKAPTPQQTQAEREVWPERSSAYTDEMEWVCTMACIDDLVKAVLNFRTWNRRCQMDATIAGTLGLHGIDIHARNKIANISRPRPSEPDATHVMEVVEDGPLDMTA</sequence>
<dbReference type="EMBL" id="LWDD02000867">
    <property type="protein sequence ID" value="KAE8256277.1"/>
    <property type="molecule type" value="Genomic_DNA"/>
</dbReference>
<evidence type="ECO:0000313" key="5">
    <source>
        <dbReference type="Proteomes" id="UP000836402"/>
    </source>
</evidence>
<reference evidence="3" key="2">
    <citation type="journal article" date="2019" name="IMA Fungus">
        <title>Genome sequencing and comparison of five Tilletia species to identify candidate genes for the detection of regulated species infecting wheat.</title>
        <authorList>
            <person name="Nguyen H.D.T."/>
            <person name="Sultana T."/>
            <person name="Kesanakurti P."/>
            <person name="Hambleton S."/>
        </authorList>
    </citation>
    <scope>NUCLEOTIDE SEQUENCE</scope>
    <source>
        <strain evidence="3">DAOMC 238032</strain>
    </source>
</reference>
<evidence type="ECO:0000313" key="2">
    <source>
        <dbReference type="EMBL" id="CAD6898316.1"/>
    </source>
</evidence>
<keyword evidence="5" id="KW-1185">Reference proteome</keyword>
<organism evidence="3 4">
    <name type="scientific">Tilletia caries</name>
    <name type="common">wheat bunt fungus</name>
    <dbReference type="NCBI Taxonomy" id="13290"/>
    <lineage>
        <taxon>Eukaryota</taxon>
        <taxon>Fungi</taxon>
        <taxon>Dikarya</taxon>
        <taxon>Basidiomycota</taxon>
        <taxon>Ustilaginomycotina</taxon>
        <taxon>Exobasidiomycetes</taxon>
        <taxon>Tilletiales</taxon>
        <taxon>Tilletiaceae</taxon>
        <taxon>Tilletia</taxon>
    </lineage>
</organism>
<dbReference type="EMBL" id="CAJHJG010000153">
    <property type="protein sequence ID" value="CAD6898316.1"/>
    <property type="molecule type" value="Genomic_DNA"/>
</dbReference>
<name>A0A177V862_9BASI</name>
<dbReference type="Proteomes" id="UP000836402">
    <property type="component" value="Unassembled WGS sequence"/>
</dbReference>
<evidence type="ECO:0000313" key="4">
    <source>
        <dbReference type="Proteomes" id="UP000077671"/>
    </source>
</evidence>
<dbReference type="AlphaFoldDB" id="A0A177V862"/>